<evidence type="ECO:0000313" key="2">
    <source>
        <dbReference type="Proteomes" id="UP000297595"/>
    </source>
</evidence>
<dbReference type="Proteomes" id="UP000297595">
    <property type="component" value="Unassembled WGS sequence"/>
</dbReference>
<sequence length="112" mass="12160">MLKVCQKLGGDVDKQQGVVVRRPTARWHSCASIFVELKASEAAACVPVNNGTLPEYLIIFNRHVAHEAPSSTRVEEKLSQIAYFKAKSIIGCPSGTLVILKAPGISFRTPLV</sequence>
<name>A0A8H2HTY1_ORBOL</name>
<reference evidence="1 2" key="1">
    <citation type="submission" date="2019-03" db="EMBL/GenBank/DDBJ databases">
        <title>Nematode-trapping fungi genome.</title>
        <authorList>
            <person name="Vidal-Diez De Ulzurrun G."/>
        </authorList>
    </citation>
    <scope>NUCLEOTIDE SEQUENCE [LARGE SCALE GENOMIC DNA]</scope>
    <source>
        <strain evidence="1 2">TWF154</strain>
    </source>
</reference>
<protein>
    <submittedName>
        <fullName evidence="1">Uncharacterized protein</fullName>
    </submittedName>
</protein>
<proteinExistence type="predicted"/>
<organism evidence="1 2">
    <name type="scientific">Orbilia oligospora</name>
    <name type="common">Nematode-trapping fungus</name>
    <name type="synonym">Arthrobotrys oligospora</name>
    <dbReference type="NCBI Taxonomy" id="2813651"/>
    <lineage>
        <taxon>Eukaryota</taxon>
        <taxon>Fungi</taxon>
        <taxon>Dikarya</taxon>
        <taxon>Ascomycota</taxon>
        <taxon>Pezizomycotina</taxon>
        <taxon>Orbiliomycetes</taxon>
        <taxon>Orbiliales</taxon>
        <taxon>Orbiliaceae</taxon>
        <taxon>Orbilia</taxon>
    </lineage>
</organism>
<comment type="caution">
    <text evidence="1">The sequence shown here is derived from an EMBL/GenBank/DDBJ whole genome shotgun (WGS) entry which is preliminary data.</text>
</comment>
<evidence type="ECO:0000313" key="1">
    <source>
        <dbReference type="EMBL" id="TGJ72346.1"/>
    </source>
</evidence>
<gene>
    <name evidence="1" type="ORF">EYR41_004245</name>
</gene>
<dbReference type="EMBL" id="SOZJ01000002">
    <property type="protein sequence ID" value="TGJ72346.1"/>
    <property type="molecule type" value="Genomic_DNA"/>
</dbReference>
<accession>A0A8H2HTY1</accession>
<dbReference type="AlphaFoldDB" id="A0A8H2HTY1"/>